<dbReference type="EMBL" id="JAVDVX010000002">
    <property type="protein sequence ID" value="MDR7089704.1"/>
    <property type="molecule type" value="Genomic_DNA"/>
</dbReference>
<evidence type="ECO:0000313" key="1">
    <source>
        <dbReference type="EMBL" id="MDR7089704.1"/>
    </source>
</evidence>
<dbReference type="Proteomes" id="UP001253595">
    <property type="component" value="Unassembled WGS sequence"/>
</dbReference>
<protein>
    <submittedName>
        <fullName evidence="1">Outer membrane protein assembly factor BamE (Lipoprotein component of BamABCDE complex)</fullName>
    </submittedName>
</protein>
<gene>
    <name evidence="1" type="ORF">J2X05_001710</name>
</gene>
<evidence type="ECO:0000313" key="2">
    <source>
        <dbReference type="Proteomes" id="UP001253595"/>
    </source>
</evidence>
<name>A0ABU1UWY7_9GAMM</name>
<keyword evidence="2" id="KW-1185">Reference proteome</keyword>
<dbReference type="RefSeq" id="WP_310071195.1">
    <property type="nucleotide sequence ID" value="NZ_JAVDVX010000002.1"/>
</dbReference>
<proteinExistence type="predicted"/>
<organism evidence="1 2">
    <name type="scientific">Cellvibrio fibrivorans</name>
    <dbReference type="NCBI Taxonomy" id="126350"/>
    <lineage>
        <taxon>Bacteria</taxon>
        <taxon>Pseudomonadati</taxon>
        <taxon>Pseudomonadota</taxon>
        <taxon>Gammaproteobacteria</taxon>
        <taxon>Cellvibrionales</taxon>
        <taxon>Cellvibrionaceae</taxon>
        <taxon>Cellvibrio</taxon>
    </lineage>
</organism>
<accession>A0ABU1UWY7</accession>
<sequence length="114" mass="12907">MTPRKLLNLFFVCVVGFTICIQTSLAEDIRIPVGEQAKNQIPVDMPTKGMSKERVKALFGEPLEEIPAKGQPPISRWKYQEFTVYFDSNTVIHCVRNFQPKANPSEANPTKENP</sequence>
<reference evidence="1 2" key="1">
    <citation type="submission" date="2023-07" db="EMBL/GenBank/DDBJ databases">
        <title>Sorghum-associated microbial communities from plants grown in Nebraska, USA.</title>
        <authorList>
            <person name="Schachtman D."/>
        </authorList>
    </citation>
    <scope>NUCLEOTIDE SEQUENCE [LARGE SCALE GENOMIC DNA]</scope>
    <source>
        <strain evidence="1 2">BE190</strain>
    </source>
</reference>
<comment type="caution">
    <text evidence="1">The sequence shown here is derived from an EMBL/GenBank/DDBJ whole genome shotgun (WGS) entry which is preliminary data.</text>
</comment>